<dbReference type="InterPro" id="IPR029063">
    <property type="entry name" value="SAM-dependent_MTases_sf"/>
</dbReference>
<organism evidence="5 6">
    <name type="scientific">Trichoderma cornu-damae</name>
    <dbReference type="NCBI Taxonomy" id="654480"/>
    <lineage>
        <taxon>Eukaryota</taxon>
        <taxon>Fungi</taxon>
        <taxon>Dikarya</taxon>
        <taxon>Ascomycota</taxon>
        <taxon>Pezizomycotina</taxon>
        <taxon>Sordariomycetes</taxon>
        <taxon>Hypocreomycetidae</taxon>
        <taxon>Hypocreales</taxon>
        <taxon>Hypocreaceae</taxon>
        <taxon>Trichoderma</taxon>
    </lineage>
</organism>
<proteinExistence type="inferred from homology"/>
<comment type="similarity">
    <text evidence="1">Belongs to the methyltransferase superfamily.</text>
</comment>
<comment type="caution">
    <text evidence="5">The sequence shown here is derived from an EMBL/GenBank/DDBJ whole genome shotgun (WGS) entry which is preliminary data.</text>
</comment>
<dbReference type="AlphaFoldDB" id="A0A9P8TZL5"/>
<keyword evidence="3" id="KW-0808">Transferase</keyword>
<dbReference type="InterPro" id="IPR013216">
    <property type="entry name" value="Methyltransf_11"/>
</dbReference>
<dbReference type="Proteomes" id="UP000827724">
    <property type="component" value="Unassembled WGS sequence"/>
</dbReference>
<sequence length="277" mass="30687">MASVVYLQASSTGFEDAKAYDAHRPSYPADAVQSLLTHLGVAGKAKARIIDLAAGTGKFTELLSARPEEYEVLAVEPTRSMRETLVDKGLRGVEVREGTAEAMDVEDAWADGIAVAQAFHWFANETALAEIHRVLKPGGTLAMIWNVEDYNKPAAWPAGSKWEQSLNERLFTLSDSGPPRFRHNSWPLVFGRQAKWEKPLFSTPIGEEKLPWTVWLDKAAVWDRVHTLSHVYTLEGEDKVAFKALFDHEVNGSNGEFNEEGQVGVHGVTLLAWSTKL</sequence>
<evidence type="ECO:0000256" key="1">
    <source>
        <dbReference type="ARBA" id="ARBA00008361"/>
    </source>
</evidence>
<feature type="domain" description="Methyltransferase type 11" evidence="4">
    <location>
        <begin position="51"/>
        <end position="142"/>
    </location>
</feature>
<dbReference type="Pfam" id="PF08241">
    <property type="entry name" value="Methyltransf_11"/>
    <property type="match status" value="1"/>
</dbReference>
<dbReference type="InterPro" id="IPR051052">
    <property type="entry name" value="Diverse_substrate_MTase"/>
</dbReference>
<dbReference type="PANTHER" id="PTHR44942">
    <property type="entry name" value="METHYLTRANSF_11 DOMAIN-CONTAINING PROTEIN"/>
    <property type="match status" value="1"/>
</dbReference>
<evidence type="ECO:0000313" key="6">
    <source>
        <dbReference type="Proteomes" id="UP000827724"/>
    </source>
</evidence>
<evidence type="ECO:0000256" key="2">
    <source>
        <dbReference type="ARBA" id="ARBA00022603"/>
    </source>
</evidence>
<keyword evidence="6" id="KW-1185">Reference proteome</keyword>
<name>A0A9P8TZL5_9HYPO</name>
<dbReference type="OrthoDB" id="66144at2759"/>
<dbReference type="Gene3D" id="3.40.50.150">
    <property type="entry name" value="Vaccinia Virus protein VP39"/>
    <property type="match status" value="1"/>
</dbReference>
<protein>
    <recommendedName>
        <fullName evidence="4">Methyltransferase type 11 domain-containing protein</fullName>
    </recommendedName>
</protein>
<reference evidence="5" key="1">
    <citation type="submission" date="2021-08" db="EMBL/GenBank/DDBJ databases">
        <title>Chromosome-Level Trichoderma cornu-damae using Hi-C Data.</title>
        <authorList>
            <person name="Kim C.S."/>
        </authorList>
    </citation>
    <scope>NUCLEOTIDE SEQUENCE</scope>
    <source>
        <strain evidence="5">KA19-0412C</strain>
    </source>
</reference>
<evidence type="ECO:0000256" key="3">
    <source>
        <dbReference type="ARBA" id="ARBA00022679"/>
    </source>
</evidence>
<dbReference type="SUPFAM" id="SSF53335">
    <property type="entry name" value="S-adenosyl-L-methionine-dependent methyltransferases"/>
    <property type="match status" value="1"/>
</dbReference>
<dbReference type="GO" id="GO:0032259">
    <property type="term" value="P:methylation"/>
    <property type="evidence" value="ECO:0007669"/>
    <property type="project" value="UniProtKB-KW"/>
</dbReference>
<keyword evidence="2" id="KW-0489">Methyltransferase</keyword>
<dbReference type="PANTHER" id="PTHR44942:SF4">
    <property type="entry name" value="METHYLTRANSFERASE TYPE 11 DOMAIN-CONTAINING PROTEIN"/>
    <property type="match status" value="1"/>
</dbReference>
<dbReference type="EMBL" id="JAIWOZ010000001">
    <property type="protein sequence ID" value="KAH6611044.1"/>
    <property type="molecule type" value="Genomic_DNA"/>
</dbReference>
<accession>A0A9P8TZL5</accession>
<gene>
    <name evidence="5" type="ORF">Trco_001064</name>
</gene>
<evidence type="ECO:0000313" key="5">
    <source>
        <dbReference type="EMBL" id="KAH6611044.1"/>
    </source>
</evidence>
<evidence type="ECO:0000259" key="4">
    <source>
        <dbReference type="Pfam" id="PF08241"/>
    </source>
</evidence>
<dbReference type="GO" id="GO:0008757">
    <property type="term" value="F:S-adenosylmethionine-dependent methyltransferase activity"/>
    <property type="evidence" value="ECO:0007669"/>
    <property type="project" value="InterPro"/>
</dbReference>
<dbReference type="CDD" id="cd02440">
    <property type="entry name" value="AdoMet_MTases"/>
    <property type="match status" value="1"/>
</dbReference>